<dbReference type="Proteomes" id="UP001596053">
    <property type="component" value="Unassembled WGS sequence"/>
</dbReference>
<evidence type="ECO:0000313" key="2">
    <source>
        <dbReference type="EMBL" id="MFC5422856.1"/>
    </source>
</evidence>
<protein>
    <submittedName>
        <fullName evidence="2">Uncharacterized protein</fullName>
    </submittedName>
</protein>
<evidence type="ECO:0000313" key="3">
    <source>
        <dbReference type="Proteomes" id="UP001596053"/>
    </source>
</evidence>
<proteinExistence type="predicted"/>
<dbReference type="RefSeq" id="WP_377801083.1">
    <property type="nucleotide sequence ID" value="NZ_JBHSLW010000052.1"/>
</dbReference>
<organism evidence="2 3">
    <name type="scientific">Bosea eneae</name>
    <dbReference type="NCBI Taxonomy" id="151454"/>
    <lineage>
        <taxon>Bacteria</taxon>
        <taxon>Pseudomonadati</taxon>
        <taxon>Pseudomonadota</taxon>
        <taxon>Alphaproteobacteria</taxon>
        <taxon>Hyphomicrobiales</taxon>
        <taxon>Boseaceae</taxon>
        <taxon>Bosea</taxon>
    </lineage>
</organism>
<feature type="region of interest" description="Disordered" evidence="1">
    <location>
        <begin position="20"/>
        <end position="53"/>
    </location>
</feature>
<reference evidence="3" key="1">
    <citation type="journal article" date="2019" name="Int. J. Syst. Evol. Microbiol.">
        <title>The Global Catalogue of Microorganisms (GCM) 10K type strain sequencing project: providing services to taxonomists for standard genome sequencing and annotation.</title>
        <authorList>
            <consortium name="The Broad Institute Genomics Platform"/>
            <consortium name="The Broad Institute Genome Sequencing Center for Infectious Disease"/>
            <person name="Wu L."/>
            <person name="Ma J."/>
        </authorList>
    </citation>
    <scope>NUCLEOTIDE SEQUENCE [LARGE SCALE GENOMIC DNA]</scope>
    <source>
        <strain evidence="3">NCAIM B.01391</strain>
    </source>
</reference>
<sequence>MNRVPEPPPPTDRLEEALLESFPASDPPALSRPSQPEKAPSEVAPINPSDKED</sequence>
<dbReference type="EMBL" id="JBHSLW010000052">
    <property type="protein sequence ID" value="MFC5422856.1"/>
    <property type="molecule type" value="Genomic_DNA"/>
</dbReference>
<gene>
    <name evidence="2" type="ORF">ACFPOB_25185</name>
</gene>
<name>A0ABW0J0F8_9HYPH</name>
<comment type="caution">
    <text evidence="2">The sequence shown here is derived from an EMBL/GenBank/DDBJ whole genome shotgun (WGS) entry which is preliminary data.</text>
</comment>
<evidence type="ECO:0000256" key="1">
    <source>
        <dbReference type="SAM" id="MobiDB-lite"/>
    </source>
</evidence>
<keyword evidence="3" id="KW-1185">Reference proteome</keyword>
<accession>A0ABW0J0F8</accession>